<keyword evidence="4" id="KW-0255">Endonuclease</keyword>
<dbReference type="SUPFAM" id="SSF56219">
    <property type="entry name" value="DNase I-like"/>
    <property type="match status" value="1"/>
</dbReference>
<feature type="chain" id="PRO_5043566463" evidence="1">
    <location>
        <begin position="23"/>
        <end position="350"/>
    </location>
</feature>
<sequence>MRKFCYLILVLLLLSVSTGITAQKKYSAYAVGFYNQENLFDTCHDVGKNDHEFLPTGSYHWNGLKYSHKLRNMARVLADMGTDVLPGVGCAAIGVSEVENAKALTDLVSQKPLAERGFRFAHVEGPDKRGIDCALLYNPALFTVRDVKLVPYVPEGSMPENYITRGFLTVSGTLAGEHVAIVVCHWPSRFAGSYYREVAGRQVRALKDSLLRDDPECKVMVMGDMNDDPMNKSMSEMLSAKADPDKTGEGDMYNPWYNILKKEGRGTLMYSGSWNLFDQIVMTPNMINKKGSKDYSTLKYWKNQIFSRPYLFQTEGKYKGQPKRTTAGGIWLDGFSDHLPVVVYLVKEQK</sequence>
<dbReference type="EMBL" id="JAUEIE010000002">
    <property type="protein sequence ID" value="MDN0022087.1"/>
    <property type="molecule type" value="Genomic_DNA"/>
</dbReference>
<dbReference type="RefSeq" id="WP_289824750.1">
    <property type="nucleotide sequence ID" value="NZ_JAUEIE010000002.1"/>
</dbReference>
<evidence type="ECO:0000313" key="4">
    <source>
        <dbReference type="EMBL" id="MDN0024520.1"/>
    </source>
</evidence>
<reference evidence="4" key="2">
    <citation type="submission" date="2023-08" db="EMBL/GenBank/DDBJ databases">
        <title>Identification and characterization of horizontal gene transfer across gut microbiota members of farm animals based on homology search.</title>
        <authorList>
            <person name="Schwarzerova J."/>
            <person name="Nykrynova M."/>
            <person name="Jureckova K."/>
            <person name="Cejkova D."/>
            <person name="Rychlik I."/>
        </authorList>
    </citation>
    <scope>NUCLEOTIDE SEQUENCE</scope>
    <source>
        <strain evidence="4">ET15</strain>
        <strain evidence="3">ET37</strain>
    </source>
</reference>
<dbReference type="GO" id="GO:0004519">
    <property type="term" value="F:endonuclease activity"/>
    <property type="evidence" value="ECO:0007669"/>
    <property type="project" value="UniProtKB-KW"/>
</dbReference>
<protein>
    <submittedName>
        <fullName evidence="4">Endonuclease/exonuclease/phosphatase family protein</fullName>
    </submittedName>
</protein>
<dbReference type="Gene3D" id="3.60.10.10">
    <property type="entry name" value="Endonuclease/exonuclease/phosphatase"/>
    <property type="match status" value="1"/>
</dbReference>
<comment type="caution">
    <text evidence="4">The sequence shown here is derived from an EMBL/GenBank/DDBJ whole genome shotgun (WGS) entry which is preliminary data.</text>
</comment>
<dbReference type="Pfam" id="PF19580">
    <property type="entry name" value="Exo_endo_phos_3"/>
    <property type="match status" value="1"/>
</dbReference>
<accession>A0AAW7JNT3</accession>
<name>A0AAW7JNT3_9BACT</name>
<evidence type="ECO:0000313" key="3">
    <source>
        <dbReference type="EMBL" id="MDN0022087.1"/>
    </source>
</evidence>
<dbReference type="InterPro" id="IPR036691">
    <property type="entry name" value="Endo/exonu/phosph_ase_sf"/>
</dbReference>
<evidence type="ECO:0000313" key="5">
    <source>
        <dbReference type="Proteomes" id="UP001167831"/>
    </source>
</evidence>
<reference evidence="4" key="1">
    <citation type="submission" date="2023-06" db="EMBL/GenBank/DDBJ databases">
        <authorList>
            <person name="Zeman M."/>
            <person name="Kubasova T."/>
            <person name="Jahodarova E."/>
            <person name="Nykrynova M."/>
            <person name="Rychlik I."/>
        </authorList>
    </citation>
    <scope>NUCLEOTIDE SEQUENCE</scope>
    <source>
        <strain evidence="4">ET15</strain>
        <strain evidence="3">ET37</strain>
    </source>
</reference>
<evidence type="ECO:0000259" key="2">
    <source>
        <dbReference type="Pfam" id="PF19580"/>
    </source>
</evidence>
<evidence type="ECO:0000256" key="1">
    <source>
        <dbReference type="SAM" id="SignalP"/>
    </source>
</evidence>
<keyword evidence="1" id="KW-0732">Signal</keyword>
<feature type="domain" description="Endonuclease/exonuclease/phosphatase" evidence="2">
    <location>
        <begin position="31"/>
        <end position="347"/>
    </location>
</feature>
<keyword evidence="4" id="KW-0378">Hydrolase</keyword>
<dbReference type="AlphaFoldDB" id="A0AAW7JNT3"/>
<dbReference type="PANTHER" id="PTHR42834:SF1">
    <property type="entry name" value="ENDONUCLEASE_EXONUCLEASE_PHOSPHATASE FAMILY PROTEIN (AFU_ORTHOLOGUE AFUA_3G09210)"/>
    <property type="match status" value="1"/>
</dbReference>
<dbReference type="InterPro" id="IPR005135">
    <property type="entry name" value="Endo/exonuclease/phosphatase"/>
</dbReference>
<organism evidence="4 6">
    <name type="scientific">Leyella lascolaii</name>
    <dbReference type="NCBI Taxonomy" id="1776379"/>
    <lineage>
        <taxon>Bacteria</taxon>
        <taxon>Pseudomonadati</taxon>
        <taxon>Bacteroidota</taxon>
        <taxon>Bacteroidia</taxon>
        <taxon>Bacteroidales</taxon>
        <taxon>Prevotellaceae</taxon>
        <taxon>Leyella</taxon>
    </lineage>
</organism>
<dbReference type="Proteomes" id="UP001168478">
    <property type="component" value="Unassembled WGS sequence"/>
</dbReference>
<evidence type="ECO:0000313" key="6">
    <source>
        <dbReference type="Proteomes" id="UP001168478"/>
    </source>
</evidence>
<keyword evidence="5" id="KW-1185">Reference proteome</keyword>
<dbReference type="Proteomes" id="UP001167831">
    <property type="component" value="Unassembled WGS sequence"/>
</dbReference>
<dbReference type="PANTHER" id="PTHR42834">
    <property type="entry name" value="ENDONUCLEASE/EXONUCLEASE/PHOSPHATASE FAMILY PROTEIN (AFU_ORTHOLOGUE AFUA_3G09210)"/>
    <property type="match status" value="1"/>
</dbReference>
<keyword evidence="4" id="KW-0540">Nuclease</keyword>
<feature type="signal peptide" evidence="1">
    <location>
        <begin position="1"/>
        <end position="22"/>
    </location>
</feature>
<proteinExistence type="predicted"/>
<dbReference type="EMBL" id="JAUEIF010000002">
    <property type="protein sequence ID" value="MDN0024520.1"/>
    <property type="molecule type" value="Genomic_DNA"/>
</dbReference>
<gene>
    <name evidence="3" type="ORF">QVN81_03485</name>
    <name evidence="4" type="ORF">QVN84_03115</name>
</gene>